<dbReference type="Proteomes" id="UP000440304">
    <property type="component" value="Unassembled WGS sequence"/>
</dbReference>
<accession>A0A6N8TDK7</accession>
<dbReference type="RefSeq" id="WP_160786738.1">
    <property type="nucleotide sequence ID" value="NZ_CP086610.1"/>
</dbReference>
<organism evidence="1 2">
    <name type="scientific">Shinella zoogloeoides</name>
    <name type="common">Crabtreella saccharophila</name>
    <dbReference type="NCBI Taxonomy" id="352475"/>
    <lineage>
        <taxon>Bacteria</taxon>
        <taxon>Pseudomonadati</taxon>
        <taxon>Pseudomonadota</taxon>
        <taxon>Alphaproteobacteria</taxon>
        <taxon>Hyphomicrobiales</taxon>
        <taxon>Rhizobiaceae</taxon>
        <taxon>Shinella</taxon>
    </lineage>
</organism>
<comment type="caution">
    <text evidence="1">The sequence shown here is derived from an EMBL/GenBank/DDBJ whole genome shotgun (WGS) entry which is preliminary data.</text>
</comment>
<dbReference type="EMBL" id="WUML01000011">
    <property type="protein sequence ID" value="MXO01357.1"/>
    <property type="molecule type" value="Genomic_DNA"/>
</dbReference>
<sequence length="75" mass="7811">MQIAGIMSTALTGMARETARAERAAQSIATPSAPQSDPAEDMLDLISAGIGFRANAASFETGADLWTVLATIKRD</sequence>
<dbReference type="OrthoDB" id="7360726at2"/>
<name>A0A6N8TDK7_SHIZO</name>
<evidence type="ECO:0000313" key="2">
    <source>
        <dbReference type="Proteomes" id="UP000440304"/>
    </source>
</evidence>
<dbReference type="AlphaFoldDB" id="A0A6N8TDK7"/>
<protein>
    <submittedName>
        <fullName evidence="1">Uncharacterized protein</fullName>
    </submittedName>
</protein>
<reference evidence="1 2" key="1">
    <citation type="submission" date="2019-12" db="EMBL/GenBank/DDBJ databases">
        <title>Shinella granuli gen. nov., sp. nov., and proposal of the reclassification of Zoogloea ramigera ATCC 19623 as Shinella zoogloeoides sp. nov.</title>
        <authorList>
            <person name="Gao J."/>
        </authorList>
    </citation>
    <scope>NUCLEOTIDE SEQUENCE [LARGE SCALE GENOMIC DNA]</scope>
    <source>
        <strain evidence="1 2">DSM 287</strain>
    </source>
</reference>
<gene>
    <name evidence="1" type="ORF">GR156_13650</name>
</gene>
<evidence type="ECO:0000313" key="1">
    <source>
        <dbReference type="EMBL" id="MXO01357.1"/>
    </source>
</evidence>
<proteinExistence type="predicted"/>